<protein>
    <submittedName>
        <fullName evidence="1">Uncharacterized protein</fullName>
    </submittedName>
</protein>
<accession>A0A016VHK7</accession>
<evidence type="ECO:0000313" key="1">
    <source>
        <dbReference type="EMBL" id="EYC27054.1"/>
    </source>
</evidence>
<keyword evidence="2" id="KW-1185">Reference proteome</keyword>
<dbReference type="Proteomes" id="UP000024635">
    <property type="component" value="Unassembled WGS sequence"/>
</dbReference>
<comment type="caution">
    <text evidence="1">The sequence shown here is derived from an EMBL/GenBank/DDBJ whole genome shotgun (WGS) entry which is preliminary data.</text>
</comment>
<evidence type="ECO:0000313" key="2">
    <source>
        <dbReference type="Proteomes" id="UP000024635"/>
    </source>
</evidence>
<dbReference type="EMBL" id="JARK01001345">
    <property type="protein sequence ID" value="EYC27054.1"/>
    <property type="molecule type" value="Genomic_DNA"/>
</dbReference>
<gene>
    <name evidence="1" type="primary">Acey_s0009.g493</name>
    <name evidence="1" type="ORF">Y032_0009g493</name>
</gene>
<name>A0A016VHK7_9BILA</name>
<sequence length="107" mass="11970">MKTQFVRAAAMAAKPGTFSTCQEFSVIFSVIKEIHNLLIARTRKRVNLIDRRRHDVFTRRYCCGGQPAQLEANPAPAPRSGEPNPIHSGVFVICVTFALHYGNQRGE</sequence>
<reference evidence="2" key="1">
    <citation type="journal article" date="2015" name="Nat. Genet.">
        <title>The genome and transcriptome of the zoonotic hookworm Ancylostoma ceylanicum identify infection-specific gene families.</title>
        <authorList>
            <person name="Schwarz E.M."/>
            <person name="Hu Y."/>
            <person name="Antoshechkin I."/>
            <person name="Miller M.M."/>
            <person name="Sternberg P.W."/>
            <person name="Aroian R.V."/>
        </authorList>
    </citation>
    <scope>NUCLEOTIDE SEQUENCE</scope>
    <source>
        <strain evidence="2">HY135</strain>
    </source>
</reference>
<organism evidence="1 2">
    <name type="scientific">Ancylostoma ceylanicum</name>
    <dbReference type="NCBI Taxonomy" id="53326"/>
    <lineage>
        <taxon>Eukaryota</taxon>
        <taxon>Metazoa</taxon>
        <taxon>Ecdysozoa</taxon>
        <taxon>Nematoda</taxon>
        <taxon>Chromadorea</taxon>
        <taxon>Rhabditida</taxon>
        <taxon>Rhabditina</taxon>
        <taxon>Rhabditomorpha</taxon>
        <taxon>Strongyloidea</taxon>
        <taxon>Ancylostomatidae</taxon>
        <taxon>Ancylostomatinae</taxon>
        <taxon>Ancylostoma</taxon>
    </lineage>
</organism>
<dbReference type="AlphaFoldDB" id="A0A016VHK7"/>
<proteinExistence type="predicted"/>